<accession>A0ABV5LMG6</accession>
<feature type="compositionally biased region" description="Basic and acidic residues" evidence="1">
    <location>
        <begin position="20"/>
        <end position="35"/>
    </location>
</feature>
<comment type="caution">
    <text evidence="3">The sequence shown here is derived from an EMBL/GenBank/DDBJ whole genome shotgun (WGS) entry which is preliminary data.</text>
</comment>
<reference evidence="3 4" key="1">
    <citation type="submission" date="2024-09" db="EMBL/GenBank/DDBJ databases">
        <authorList>
            <person name="Sun Q."/>
            <person name="Mori K."/>
        </authorList>
    </citation>
    <scope>NUCLEOTIDE SEQUENCE [LARGE SCALE GENOMIC DNA]</scope>
    <source>
        <strain evidence="3 4">JCM 9767</strain>
    </source>
</reference>
<evidence type="ECO:0000256" key="1">
    <source>
        <dbReference type="SAM" id="MobiDB-lite"/>
    </source>
</evidence>
<keyword evidence="2" id="KW-0812">Transmembrane</keyword>
<sequence>IDRPAAHRPAARRPATADPRSGDEGDRRPDSRTPEPVDGAVVRSDRLAVVALAVCAMAHFPPRYDGVPLGLHALAVGLSVCCAALALILVVRPGAVVLAGAVVVPAVLAVAHVHGGSLPSAALSRSVDLVLAPPWIAAPVAAAGALLALAALVVRVASARPAARRTPSPPPKTRRTAD</sequence>
<feature type="region of interest" description="Disordered" evidence="1">
    <location>
        <begin position="1"/>
        <end position="38"/>
    </location>
</feature>
<keyword evidence="4" id="KW-1185">Reference proteome</keyword>
<dbReference type="Proteomes" id="UP001589753">
    <property type="component" value="Unassembled WGS sequence"/>
</dbReference>
<evidence type="ECO:0000256" key="2">
    <source>
        <dbReference type="SAM" id="Phobius"/>
    </source>
</evidence>
<gene>
    <name evidence="3" type="ORF">ACFFUA_37930</name>
</gene>
<feature type="non-terminal residue" evidence="3">
    <location>
        <position position="1"/>
    </location>
</feature>
<feature type="transmembrane region" description="Helical" evidence="2">
    <location>
        <begin position="69"/>
        <end position="89"/>
    </location>
</feature>
<name>A0ABV5LMG6_9ACTN</name>
<evidence type="ECO:0000313" key="3">
    <source>
        <dbReference type="EMBL" id="MFB9353109.1"/>
    </source>
</evidence>
<protein>
    <submittedName>
        <fullName evidence="3">Uncharacterized protein</fullName>
    </submittedName>
</protein>
<feature type="transmembrane region" description="Helical" evidence="2">
    <location>
        <begin position="135"/>
        <end position="157"/>
    </location>
</feature>
<evidence type="ECO:0000313" key="4">
    <source>
        <dbReference type="Proteomes" id="UP001589753"/>
    </source>
</evidence>
<keyword evidence="2" id="KW-1133">Transmembrane helix</keyword>
<keyword evidence="2" id="KW-0472">Membrane</keyword>
<dbReference type="EMBL" id="JBHMDI010000337">
    <property type="protein sequence ID" value="MFB9353109.1"/>
    <property type="molecule type" value="Genomic_DNA"/>
</dbReference>
<feature type="transmembrane region" description="Helical" evidence="2">
    <location>
        <begin position="96"/>
        <end position="115"/>
    </location>
</feature>
<organism evidence="3 4">
    <name type="scientific">Streptomyces heliomycini</name>
    <dbReference type="NCBI Taxonomy" id="284032"/>
    <lineage>
        <taxon>Bacteria</taxon>
        <taxon>Bacillati</taxon>
        <taxon>Actinomycetota</taxon>
        <taxon>Actinomycetes</taxon>
        <taxon>Kitasatosporales</taxon>
        <taxon>Streptomycetaceae</taxon>
        <taxon>Streptomyces</taxon>
    </lineage>
</organism>
<proteinExistence type="predicted"/>